<reference evidence="1 2" key="1">
    <citation type="journal article" date="2024" name="G3 (Bethesda)">
        <title>Genome assembly of Hibiscus sabdariffa L. provides insights into metabolisms of medicinal natural products.</title>
        <authorList>
            <person name="Kim T."/>
        </authorList>
    </citation>
    <scope>NUCLEOTIDE SEQUENCE [LARGE SCALE GENOMIC DNA]</scope>
    <source>
        <strain evidence="1">TK-2024</strain>
        <tissue evidence="1">Old leaves</tissue>
    </source>
</reference>
<dbReference type="EMBL" id="JBBPBN010000020">
    <property type="protein sequence ID" value="KAK9016279.1"/>
    <property type="molecule type" value="Genomic_DNA"/>
</dbReference>
<evidence type="ECO:0000313" key="2">
    <source>
        <dbReference type="Proteomes" id="UP001396334"/>
    </source>
</evidence>
<proteinExistence type="predicted"/>
<name>A0ABR2RU56_9ROSI</name>
<dbReference type="PROSITE" id="PS51318">
    <property type="entry name" value="TAT"/>
    <property type="match status" value="1"/>
</dbReference>
<protein>
    <submittedName>
        <fullName evidence="1">Uncharacterized protein</fullName>
    </submittedName>
</protein>
<accession>A0ABR2RU56</accession>
<dbReference type="InterPro" id="IPR006311">
    <property type="entry name" value="TAT_signal"/>
</dbReference>
<evidence type="ECO:0000313" key="1">
    <source>
        <dbReference type="EMBL" id="KAK9016279.1"/>
    </source>
</evidence>
<sequence>MSLAHYLDIVDDHQIVRRDFGHGLGPAGAAAGGAAAVASAVAAASLDVPAGSGVDHGGPALVGAFSFDGARH</sequence>
<gene>
    <name evidence="1" type="ORF">V6N11_078781</name>
</gene>
<organism evidence="1 2">
    <name type="scientific">Hibiscus sabdariffa</name>
    <name type="common">roselle</name>
    <dbReference type="NCBI Taxonomy" id="183260"/>
    <lineage>
        <taxon>Eukaryota</taxon>
        <taxon>Viridiplantae</taxon>
        <taxon>Streptophyta</taxon>
        <taxon>Embryophyta</taxon>
        <taxon>Tracheophyta</taxon>
        <taxon>Spermatophyta</taxon>
        <taxon>Magnoliopsida</taxon>
        <taxon>eudicotyledons</taxon>
        <taxon>Gunneridae</taxon>
        <taxon>Pentapetalae</taxon>
        <taxon>rosids</taxon>
        <taxon>malvids</taxon>
        <taxon>Malvales</taxon>
        <taxon>Malvaceae</taxon>
        <taxon>Malvoideae</taxon>
        <taxon>Hibiscus</taxon>
    </lineage>
</organism>
<keyword evidence="2" id="KW-1185">Reference proteome</keyword>
<comment type="caution">
    <text evidence="1">The sequence shown here is derived from an EMBL/GenBank/DDBJ whole genome shotgun (WGS) entry which is preliminary data.</text>
</comment>
<dbReference type="Proteomes" id="UP001396334">
    <property type="component" value="Unassembled WGS sequence"/>
</dbReference>